<accession>A0A540WWQ4</accession>
<proteinExistence type="predicted"/>
<sequence length="71" mass="8327">MIPCELFELFVMPCFSLLLQRSLLALEMMGRVGRRVRAAFQGPKALREPKALRGRRALRGQLVNLADRWWW</sequence>
<protein>
    <submittedName>
        <fullName evidence="1">Uncharacterized protein</fullName>
    </submittedName>
</protein>
<keyword evidence="2" id="KW-1185">Reference proteome</keyword>
<reference evidence="1 2" key="1">
    <citation type="submission" date="2019-06" db="EMBL/GenBank/DDBJ databases">
        <authorList>
            <person name="Livingstone P."/>
            <person name="Whitworth D."/>
        </authorList>
    </citation>
    <scope>NUCLEOTIDE SEQUENCE [LARGE SCALE GENOMIC DNA]</scope>
    <source>
        <strain evidence="1 2">AM401</strain>
    </source>
</reference>
<name>A0A540WWQ4_9BACT</name>
<dbReference type="AlphaFoldDB" id="A0A540WWQ4"/>
<gene>
    <name evidence="1" type="ORF">FJV41_23905</name>
</gene>
<evidence type="ECO:0000313" key="2">
    <source>
        <dbReference type="Proteomes" id="UP000315369"/>
    </source>
</evidence>
<dbReference type="EMBL" id="VIFM01000100">
    <property type="protein sequence ID" value="TQF13437.1"/>
    <property type="molecule type" value="Genomic_DNA"/>
</dbReference>
<evidence type="ECO:0000313" key="1">
    <source>
        <dbReference type="EMBL" id="TQF13437.1"/>
    </source>
</evidence>
<dbReference type="Proteomes" id="UP000315369">
    <property type="component" value="Unassembled WGS sequence"/>
</dbReference>
<organism evidence="1 2">
    <name type="scientific">Myxococcus llanfairpwllgwyngyllgogerychwyrndrobwllllantysiliogogogochensis</name>
    <dbReference type="NCBI Taxonomy" id="2590453"/>
    <lineage>
        <taxon>Bacteria</taxon>
        <taxon>Pseudomonadati</taxon>
        <taxon>Myxococcota</taxon>
        <taxon>Myxococcia</taxon>
        <taxon>Myxococcales</taxon>
        <taxon>Cystobacterineae</taxon>
        <taxon>Myxococcaceae</taxon>
        <taxon>Myxococcus</taxon>
    </lineage>
</organism>
<comment type="caution">
    <text evidence="1">The sequence shown here is derived from an EMBL/GenBank/DDBJ whole genome shotgun (WGS) entry which is preliminary data.</text>
</comment>